<name>A0A3B0WI30_9ZZZZ</name>
<sequence>MTSDNIIRFRRLSRDQAEILIHEISRDSKRVVLSRHAKERMIERRVTFKEVIVCLDRFTFFEEPSWSTTHHGGYRMTIEARSTDHYLRIGLSLNNDTDAEDGEDNYILIITVIDI</sequence>
<evidence type="ECO:0008006" key="2">
    <source>
        <dbReference type="Google" id="ProtNLM"/>
    </source>
</evidence>
<accession>A0A3B0WI30</accession>
<proteinExistence type="predicted"/>
<reference evidence="1" key="1">
    <citation type="submission" date="2018-06" db="EMBL/GenBank/DDBJ databases">
        <authorList>
            <person name="Zhirakovskaya E."/>
        </authorList>
    </citation>
    <scope>NUCLEOTIDE SEQUENCE</scope>
</reference>
<dbReference type="AlphaFoldDB" id="A0A3B0WI30"/>
<organism evidence="1">
    <name type="scientific">hydrothermal vent metagenome</name>
    <dbReference type="NCBI Taxonomy" id="652676"/>
    <lineage>
        <taxon>unclassified sequences</taxon>
        <taxon>metagenomes</taxon>
        <taxon>ecological metagenomes</taxon>
    </lineage>
</organism>
<dbReference type="EMBL" id="UOFD01000022">
    <property type="protein sequence ID" value="VAW50962.1"/>
    <property type="molecule type" value="Genomic_DNA"/>
</dbReference>
<gene>
    <name evidence="1" type="ORF">MNBD_GAMMA06-969</name>
</gene>
<evidence type="ECO:0000313" key="1">
    <source>
        <dbReference type="EMBL" id="VAW50962.1"/>
    </source>
</evidence>
<protein>
    <recommendedName>
        <fullName evidence="2">DUF4258 domain-containing protein</fullName>
    </recommendedName>
</protein>